<organism evidence="2 3">
    <name type="scientific">Paralvinella palmiformis</name>
    <dbReference type="NCBI Taxonomy" id="53620"/>
    <lineage>
        <taxon>Eukaryota</taxon>
        <taxon>Metazoa</taxon>
        <taxon>Spiralia</taxon>
        <taxon>Lophotrochozoa</taxon>
        <taxon>Annelida</taxon>
        <taxon>Polychaeta</taxon>
        <taxon>Sedentaria</taxon>
        <taxon>Canalipalpata</taxon>
        <taxon>Terebellida</taxon>
        <taxon>Terebelliformia</taxon>
        <taxon>Alvinellidae</taxon>
        <taxon>Paralvinella</taxon>
    </lineage>
</organism>
<evidence type="ECO:0000259" key="1">
    <source>
        <dbReference type="Pfam" id="PF23463"/>
    </source>
</evidence>
<feature type="domain" description="C20G8.02-like WWE" evidence="1">
    <location>
        <begin position="8"/>
        <end position="69"/>
    </location>
</feature>
<dbReference type="AlphaFoldDB" id="A0AAD9JW02"/>
<dbReference type="Proteomes" id="UP001208570">
    <property type="component" value="Unassembled WGS sequence"/>
</dbReference>
<keyword evidence="3" id="KW-1185">Reference proteome</keyword>
<comment type="caution">
    <text evidence="2">The sequence shown here is derived from an EMBL/GenBank/DDBJ whole genome shotgun (WGS) entry which is preliminary data.</text>
</comment>
<dbReference type="Pfam" id="PF23463">
    <property type="entry name" value="WWE_2"/>
    <property type="match status" value="1"/>
</dbReference>
<dbReference type="InterPro" id="IPR057826">
    <property type="entry name" value="WWE_C20G8.02"/>
</dbReference>
<protein>
    <recommendedName>
        <fullName evidence="1">C20G8.02-like WWE domain-containing protein</fullName>
    </recommendedName>
</protein>
<sequence length="85" mass="10145">MYKDFGDKKWKPFIGYDSLRIECKHRETLHRLSLMDTADNVEDSERVIVRGNLYEVDVINRKCYPIYWLQKGKNALSPSDWVCVF</sequence>
<proteinExistence type="predicted"/>
<reference evidence="2" key="1">
    <citation type="journal article" date="2023" name="Mol. Biol. Evol.">
        <title>Third-Generation Sequencing Reveals the Adaptive Role of the Epigenome in Three Deep-Sea Polychaetes.</title>
        <authorList>
            <person name="Perez M."/>
            <person name="Aroh O."/>
            <person name="Sun Y."/>
            <person name="Lan Y."/>
            <person name="Juniper S.K."/>
            <person name="Young C.R."/>
            <person name="Angers B."/>
            <person name="Qian P.Y."/>
        </authorList>
    </citation>
    <scope>NUCLEOTIDE SEQUENCE</scope>
    <source>
        <strain evidence="2">P08H-3</strain>
    </source>
</reference>
<dbReference type="EMBL" id="JAODUP010000137">
    <property type="protein sequence ID" value="KAK2160246.1"/>
    <property type="molecule type" value="Genomic_DNA"/>
</dbReference>
<accession>A0AAD9JW02</accession>
<gene>
    <name evidence="2" type="ORF">LSH36_137g02021</name>
</gene>
<evidence type="ECO:0000313" key="3">
    <source>
        <dbReference type="Proteomes" id="UP001208570"/>
    </source>
</evidence>
<name>A0AAD9JW02_9ANNE</name>
<evidence type="ECO:0000313" key="2">
    <source>
        <dbReference type="EMBL" id="KAK2160246.1"/>
    </source>
</evidence>